<dbReference type="Pfam" id="PF00069">
    <property type="entry name" value="Pkinase"/>
    <property type="match status" value="1"/>
</dbReference>
<feature type="binding site" evidence="6">
    <location>
        <position position="125"/>
    </location>
    <ligand>
        <name>ATP</name>
        <dbReference type="ChEBI" id="CHEBI:30616"/>
    </ligand>
</feature>
<evidence type="ECO:0000256" key="6">
    <source>
        <dbReference type="PROSITE-ProRule" id="PRU10141"/>
    </source>
</evidence>
<keyword evidence="1" id="KW-0723">Serine/threonine-protein kinase</keyword>
<dbReference type="PROSITE" id="PS00107">
    <property type="entry name" value="PROTEIN_KINASE_ATP"/>
    <property type="match status" value="1"/>
</dbReference>
<dbReference type="PANTHER" id="PTHR24058">
    <property type="entry name" value="DUAL SPECIFICITY PROTEIN KINASE"/>
    <property type="match status" value="1"/>
</dbReference>
<dbReference type="InterPro" id="IPR050494">
    <property type="entry name" value="Ser_Thr_dual-spec_kinase"/>
</dbReference>
<dbReference type="SUPFAM" id="SSF56112">
    <property type="entry name" value="Protein kinase-like (PK-like)"/>
    <property type="match status" value="1"/>
</dbReference>
<evidence type="ECO:0000313" key="9">
    <source>
        <dbReference type="EMBL" id="GAB1219999.1"/>
    </source>
</evidence>
<evidence type="ECO:0000256" key="5">
    <source>
        <dbReference type="ARBA" id="ARBA00022840"/>
    </source>
</evidence>
<reference evidence="9 10" key="1">
    <citation type="journal article" date="2019" name="PLoS Negl. Trop. Dis.">
        <title>Whole genome sequencing of Entamoeba nuttalli reveals mammalian host-related molecular signatures and a novel octapeptide-repeat surface protein.</title>
        <authorList>
            <person name="Tanaka M."/>
            <person name="Makiuchi T."/>
            <person name="Komiyama T."/>
            <person name="Shiina T."/>
            <person name="Osaki K."/>
            <person name="Tachibana H."/>
        </authorList>
    </citation>
    <scope>NUCLEOTIDE SEQUENCE [LARGE SCALE GENOMIC DNA]</scope>
    <source>
        <strain evidence="9 10">P19-061405</strain>
    </source>
</reference>
<organism evidence="9 10">
    <name type="scientific">Entamoeba nuttalli</name>
    <dbReference type="NCBI Taxonomy" id="412467"/>
    <lineage>
        <taxon>Eukaryota</taxon>
        <taxon>Amoebozoa</taxon>
        <taxon>Evosea</taxon>
        <taxon>Archamoebae</taxon>
        <taxon>Mastigamoebida</taxon>
        <taxon>Entamoebidae</taxon>
        <taxon>Entamoeba</taxon>
    </lineage>
</organism>
<feature type="compositionally biased region" description="Low complexity" evidence="7">
    <location>
        <begin position="536"/>
        <end position="555"/>
    </location>
</feature>
<comment type="caution">
    <text evidence="9">The sequence shown here is derived from an EMBL/GenBank/DDBJ whole genome shotgun (WGS) entry which is preliminary data.</text>
</comment>
<evidence type="ECO:0000256" key="1">
    <source>
        <dbReference type="ARBA" id="ARBA00022527"/>
    </source>
</evidence>
<dbReference type="Proteomes" id="UP001628156">
    <property type="component" value="Unassembled WGS sequence"/>
</dbReference>
<keyword evidence="3 6" id="KW-0547">Nucleotide-binding</keyword>
<dbReference type="InterPro" id="IPR008271">
    <property type="entry name" value="Ser/Thr_kinase_AS"/>
</dbReference>
<name>A0ABQ0DAW9_9EUKA</name>
<evidence type="ECO:0000256" key="2">
    <source>
        <dbReference type="ARBA" id="ARBA00022679"/>
    </source>
</evidence>
<dbReference type="CDD" id="cd14212">
    <property type="entry name" value="PKc_YAK1"/>
    <property type="match status" value="1"/>
</dbReference>
<dbReference type="EMBL" id="BAAFRS010000047">
    <property type="protein sequence ID" value="GAB1219999.1"/>
    <property type="molecule type" value="Genomic_DNA"/>
</dbReference>
<keyword evidence="4" id="KW-0418">Kinase</keyword>
<keyword evidence="2" id="KW-0808">Transferase</keyword>
<proteinExistence type="predicted"/>
<dbReference type="SMART" id="SM00220">
    <property type="entry name" value="S_TKc"/>
    <property type="match status" value="1"/>
</dbReference>
<dbReference type="Gene3D" id="3.30.200.20">
    <property type="entry name" value="Phosphorylase Kinase, domain 1"/>
    <property type="match status" value="1"/>
</dbReference>
<feature type="region of interest" description="Disordered" evidence="7">
    <location>
        <begin position="522"/>
        <end position="565"/>
    </location>
</feature>
<keyword evidence="10" id="KW-1185">Reference proteome</keyword>
<dbReference type="PROSITE" id="PS50011">
    <property type="entry name" value="PROTEIN_KINASE_DOM"/>
    <property type="match status" value="1"/>
</dbReference>
<evidence type="ECO:0000256" key="7">
    <source>
        <dbReference type="SAM" id="MobiDB-lite"/>
    </source>
</evidence>
<feature type="domain" description="Protein kinase" evidence="8">
    <location>
        <begin position="96"/>
        <end position="422"/>
    </location>
</feature>
<dbReference type="InterPro" id="IPR000719">
    <property type="entry name" value="Prot_kinase_dom"/>
</dbReference>
<sequence length="584" mass="67358">MKPEHPYNPFVTTPRTSLRRRPIYALTLDISLTYKNENIQQITQKSKKVLSRMIEPFHNGGKDNANYELIISVDDNIGSAFSKEGETCCFIPQSRYVVISALGSGTFGQVLKCRNCQDNSLVAVKILKSKPVFFRQGMLEIAVLTVLRDLVDPDNKYHTVKMLDYFLFHGHVCIVTELLSINLYDMLRSNKNNGMGLTFNRHVLRQLLESLHGLTTMNIIHCDVKTENVLLVQNTSDIKLIDFGSACFERSTLYTYIQSRHYRAIEIILGLPYSCAIDMWSFGCVAAELFLGIPLFPGENEYNQLAKIIDMLGPIPDYLLRKGTKTEKYFNMVQKGNEVTFKIKPPEQFEKENNCKLQENRKYFRYKTLEQICQHVPMHRNAFVHDNDQVWRALLHDFLKKTLEYDPAKRLTPSEALTHPFIKSKTKQELLTLPLPLVPQDIPLEDVVRKVYGGQYTLNYLQSRDKFFSVPHNYFTAFIRSLKCGYVMNILHINPFHFKPLKVIGRTTFSWHNMAEDESLISWGSSNSDSEDPSRARSASSLQSPSTSQSPRLSLRPPPNDPRRLTTMVRDFGYFASHERYNNY</sequence>
<evidence type="ECO:0000259" key="8">
    <source>
        <dbReference type="PROSITE" id="PS50011"/>
    </source>
</evidence>
<keyword evidence="5 6" id="KW-0067">ATP-binding</keyword>
<dbReference type="PROSITE" id="PS00108">
    <property type="entry name" value="PROTEIN_KINASE_ST"/>
    <property type="match status" value="1"/>
</dbReference>
<evidence type="ECO:0000313" key="10">
    <source>
        <dbReference type="Proteomes" id="UP001628156"/>
    </source>
</evidence>
<evidence type="ECO:0000256" key="4">
    <source>
        <dbReference type="ARBA" id="ARBA00022777"/>
    </source>
</evidence>
<dbReference type="InterPro" id="IPR011009">
    <property type="entry name" value="Kinase-like_dom_sf"/>
</dbReference>
<dbReference type="PANTHER" id="PTHR24058:SF17">
    <property type="entry name" value="HOMEODOMAIN INTERACTING PROTEIN KINASE, ISOFORM D"/>
    <property type="match status" value="1"/>
</dbReference>
<dbReference type="Gene3D" id="1.10.510.10">
    <property type="entry name" value="Transferase(Phosphotransferase) domain 1"/>
    <property type="match status" value="1"/>
</dbReference>
<dbReference type="InterPro" id="IPR017441">
    <property type="entry name" value="Protein_kinase_ATP_BS"/>
</dbReference>
<evidence type="ECO:0000256" key="3">
    <source>
        <dbReference type="ARBA" id="ARBA00022741"/>
    </source>
</evidence>
<gene>
    <name evidence="9" type="ORF">ENUP19_0047G0058</name>
</gene>
<protein>
    <recommendedName>
        <fullName evidence="8">Protein kinase domain-containing protein</fullName>
    </recommendedName>
</protein>
<accession>A0ABQ0DAW9</accession>